<gene>
    <name evidence="8" type="ORF">CLV29_2046</name>
</gene>
<dbReference type="AlphaFoldDB" id="A0A4R7JAL2"/>
<dbReference type="InterPro" id="IPR012301">
    <property type="entry name" value="Malic_N_dom"/>
</dbReference>
<dbReference type="InterPro" id="IPR045213">
    <property type="entry name" value="Malic_NAD-bd_bact_type"/>
</dbReference>
<evidence type="ECO:0000259" key="6">
    <source>
        <dbReference type="SMART" id="SM00919"/>
    </source>
</evidence>
<dbReference type="PIRSF" id="PIRSF000106">
    <property type="entry name" value="ME"/>
    <property type="match status" value="1"/>
</dbReference>
<dbReference type="SUPFAM" id="SSF51735">
    <property type="entry name" value="NAD(P)-binding Rossmann-fold domains"/>
    <property type="match status" value="1"/>
</dbReference>
<comment type="similarity">
    <text evidence="1">Belongs to the malic enzymes family.</text>
</comment>
<dbReference type="Pfam" id="PF00390">
    <property type="entry name" value="malic"/>
    <property type="match status" value="1"/>
</dbReference>
<dbReference type="GO" id="GO:0051287">
    <property type="term" value="F:NAD binding"/>
    <property type="evidence" value="ECO:0007669"/>
    <property type="project" value="InterPro"/>
</dbReference>
<evidence type="ECO:0000259" key="7">
    <source>
        <dbReference type="SMART" id="SM01274"/>
    </source>
</evidence>
<comment type="caution">
    <text evidence="8">The sequence shown here is derived from an EMBL/GenBank/DDBJ whole genome shotgun (WGS) entry which is preliminary data.</text>
</comment>
<dbReference type="GO" id="GO:0016616">
    <property type="term" value="F:oxidoreductase activity, acting on the CH-OH group of donors, NAD or NADP as acceptor"/>
    <property type="evidence" value="ECO:0007669"/>
    <property type="project" value="InterPro"/>
</dbReference>
<keyword evidence="9" id="KW-1185">Reference proteome</keyword>
<dbReference type="PANTHER" id="PTHR43237:SF4">
    <property type="entry name" value="NADP-DEPENDENT MALIC ENZYME"/>
    <property type="match status" value="1"/>
</dbReference>
<evidence type="ECO:0000256" key="5">
    <source>
        <dbReference type="PIRSR" id="PIRSR000106-3"/>
    </source>
</evidence>
<dbReference type="EMBL" id="SOAW01000001">
    <property type="protein sequence ID" value="TDT34384.1"/>
    <property type="molecule type" value="Genomic_DNA"/>
</dbReference>
<dbReference type="OrthoDB" id="9805787at2"/>
<sequence>MTTPPPIDAALQPIYDAHDGGKLSIGSKRPIRDAADLSLVYTPGVAEVSRRLAEYPSEAPKYLSSPRTVAVITDGTAVLGLGDIGPVASLPVMEGKSCLFTEFSGLASFPIALDTTDVDEFVETVVRMAPSFGAINLEDISAPRCFEIEDRLRERLDIPVMHDDQHGTAIVVTAAMRNARRLTGREDGSLKVVISGAGAAGIACAKMLYAHGVADILMLDSRGIIGDERDDLTPVKSELLGWTNRSGIVGGIAEALRDADVFVGLSGGTIAEEVVATMAPEAIIFGLSNPTPEIHPEVAARYASVVATGRSDFPNQINNVLAFPGVFLGALDAGATTITEEMKLAAADALSDVIVDELRPDLIIPSPFDPRVVPAVSDAVRQAWLNR</sequence>
<protein>
    <submittedName>
        <fullName evidence="8">Malate dehydrogenase (Oxaloacetate-decarboxylating)</fullName>
    </submittedName>
</protein>
<dbReference type="SMART" id="SM01274">
    <property type="entry name" value="malic"/>
    <property type="match status" value="1"/>
</dbReference>
<keyword evidence="5" id="KW-0479">Metal-binding</keyword>
<evidence type="ECO:0000256" key="4">
    <source>
        <dbReference type="PIRSR" id="PIRSR000106-2"/>
    </source>
</evidence>
<dbReference type="RefSeq" id="WP_133754761.1">
    <property type="nucleotide sequence ID" value="NZ_SOAW01000001.1"/>
</dbReference>
<evidence type="ECO:0000313" key="9">
    <source>
        <dbReference type="Proteomes" id="UP000295371"/>
    </source>
</evidence>
<feature type="binding site" evidence="4">
    <location>
        <position position="318"/>
    </location>
    <ligand>
        <name>(S)-malate</name>
        <dbReference type="ChEBI" id="CHEBI:15589"/>
    </ligand>
</feature>
<dbReference type="CDD" id="cd05311">
    <property type="entry name" value="NAD_bind_2_malic_enz"/>
    <property type="match status" value="1"/>
</dbReference>
<feature type="domain" description="Malic enzyme NAD-binding" evidence="6">
    <location>
        <begin position="165"/>
        <end position="385"/>
    </location>
</feature>
<evidence type="ECO:0000256" key="1">
    <source>
        <dbReference type="ARBA" id="ARBA00008785"/>
    </source>
</evidence>
<feature type="domain" description="Malic enzyme N-terminal" evidence="7">
    <location>
        <begin position="20"/>
        <end position="153"/>
    </location>
</feature>
<name>A0A4R7JAL2_9ACTN</name>
<dbReference type="InterPro" id="IPR046346">
    <property type="entry name" value="Aminoacid_DH-like_N_sf"/>
</dbReference>
<dbReference type="SMART" id="SM00919">
    <property type="entry name" value="Malic_M"/>
    <property type="match status" value="1"/>
</dbReference>
<dbReference type="InterPro" id="IPR012302">
    <property type="entry name" value="Malic_NAD-bd"/>
</dbReference>
<feature type="binding site" evidence="5">
    <location>
        <position position="164"/>
    </location>
    <ligand>
        <name>a divalent metal cation</name>
        <dbReference type="ChEBI" id="CHEBI:60240"/>
    </ligand>
</feature>
<feature type="binding site" evidence="4">
    <location>
        <position position="289"/>
    </location>
    <ligand>
        <name>(S)-malate</name>
        <dbReference type="ChEBI" id="CHEBI:15589"/>
    </ligand>
</feature>
<dbReference type="InterPro" id="IPR001891">
    <property type="entry name" value="Malic_OxRdtase"/>
</dbReference>
<dbReference type="GO" id="GO:0046872">
    <property type="term" value="F:metal ion binding"/>
    <property type="evidence" value="ECO:0007669"/>
    <property type="project" value="UniProtKB-KW"/>
</dbReference>
<dbReference type="InterPro" id="IPR037062">
    <property type="entry name" value="Malic_N_dom_sf"/>
</dbReference>
<dbReference type="Gene3D" id="3.40.50.720">
    <property type="entry name" value="NAD(P)-binding Rossmann-like Domain"/>
    <property type="match status" value="1"/>
</dbReference>
<feature type="binding site" evidence="5">
    <location>
        <position position="138"/>
    </location>
    <ligand>
        <name>a divalent metal cation</name>
        <dbReference type="ChEBI" id="CHEBI:60240"/>
    </ligand>
</feature>
<evidence type="ECO:0000313" key="8">
    <source>
        <dbReference type="EMBL" id="TDT34384.1"/>
    </source>
</evidence>
<keyword evidence="2" id="KW-0560">Oxidoreductase</keyword>
<dbReference type="InterPro" id="IPR036291">
    <property type="entry name" value="NAD(P)-bd_dom_sf"/>
</dbReference>
<proteinExistence type="inferred from homology"/>
<reference evidence="8 9" key="1">
    <citation type="submission" date="2019-03" db="EMBL/GenBank/DDBJ databases">
        <title>Genomic Encyclopedia of Archaeal and Bacterial Type Strains, Phase II (KMG-II): from individual species to whole genera.</title>
        <authorList>
            <person name="Goeker M."/>
        </authorList>
    </citation>
    <scope>NUCLEOTIDE SEQUENCE [LARGE SCALE GENOMIC DNA]</scope>
    <source>
        <strain evidence="8 9">DSM 24323</strain>
    </source>
</reference>
<dbReference type="PANTHER" id="PTHR43237">
    <property type="entry name" value="NADP-DEPENDENT MALIC ENZYME"/>
    <property type="match status" value="1"/>
</dbReference>
<comment type="cofactor">
    <cofactor evidence="5">
        <name>Mg(2+)</name>
        <dbReference type="ChEBI" id="CHEBI:18420"/>
    </cofactor>
    <cofactor evidence="5">
        <name>Mn(2+)</name>
        <dbReference type="ChEBI" id="CHEBI:29035"/>
    </cofactor>
    <text evidence="5">Divalent metal cations. Prefers magnesium or manganese.</text>
</comment>
<dbReference type="Proteomes" id="UP000295371">
    <property type="component" value="Unassembled WGS sequence"/>
</dbReference>
<organism evidence="8 9">
    <name type="scientific">Naumannella halotolerans</name>
    <dbReference type="NCBI Taxonomy" id="993414"/>
    <lineage>
        <taxon>Bacteria</taxon>
        <taxon>Bacillati</taxon>
        <taxon>Actinomycetota</taxon>
        <taxon>Actinomycetes</taxon>
        <taxon>Propionibacteriales</taxon>
        <taxon>Propionibacteriaceae</taxon>
        <taxon>Naumannella</taxon>
    </lineage>
</organism>
<dbReference type="SUPFAM" id="SSF53223">
    <property type="entry name" value="Aminoacid dehydrogenase-like, N-terminal domain"/>
    <property type="match status" value="1"/>
</dbReference>
<dbReference type="Pfam" id="PF03949">
    <property type="entry name" value="Malic_M"/>
    <property type="match status" value="1"/>
</dbReference>
<dbReference type="InterPro" id="IPR051674">
    <property type="entry name" value="Malate_Decarboxylase"/>
</dbReference>
<feature type="active site" description="Proton acceptor" evidence="3">
    <location>
        <position position="96"/>
    </location>
</feature>
<dbReference type="GO" id="GO:0004470">
    <property type="term" value="F:malic enzyme activity"/>
    <property type="evidence" value="ECO:0007669"/>
    <property type="project" value="InterPro"/>
</dbReference>
<evidence type="ECO:0000256" key="3">
    <source>
        <dbReference type="PIRSR" id="PIRSR000106-1"/>
    </source>
</evidence>
<feature type="active site" description="Proton donor" evidence="3">
    <location>
        <position position="41"/>
    </location>
</feature>
<dbReference type="Gene3D" id="3.40.50.10380">
    <property type="entry name" value="Malic enzyme, N-terminal domain"/>
    <property type="match status" value="1"/>
</dbReference>
<evidence type="ECO:0000256" key="2">
    <source>
        <dbReference type="ARBA" id="ARBA00023002"/>
    </source>
</evidence>
<accession>A0A4R7JAL2</accession>
<feature type="binding site" evidence="5">
    <location>
        <position position="139"/>
    </location>
    <ligand>
        <name>a divalent metal cation</name>
        <dbReference type="ChEBI" id="CHEBI:60240"/>
    </ligand>
</feature>